<dbReference type="InterPro" id="IPR012341">
    <property type="entry name" value="6hp_glycosidase-like_sf"/>
</dbReference>
<evidence type="ECO:0000256" key="7">
    <source>
        <dbReference type="ARBA" id="ARBA00047899"/>
    </source>
</evidence>
<dbReference type="CDD" id="cd04791">
    <property type="entry name" value="LanC_SerThrkinase"/>
    <property type="match status" value="1"/>
</dbReference>
<dbReference type="KEGG" id="smen:SAMEA4412692_1119"/>
<keyword evidence="4" id="KW-0547">Nucleotide-binding</keyword>
<dbReference type="Gene3D" id="1.10.510.10">
    <property type="entry name" value="Transferase(Phosphotransferase) domain 1"/>
    <property type="match status" value="1"/>
</dbReference>
<evidence type="ECO:0000313" key="10">
    <source>
        <dbReference type="EMBL" id="SNU88559.1"/>
    </source>
</evidence>
<dbReference type="Pfam" id="PF00069">
    <property type="entry name" value="Pkinase"/>
    <property type="match status" value="1"/>
</dbReference>
<keyword evidence="3" id="KW-0808">Transferase</keyword>
<evidence type="ECO:0000256" key="5">
    <source>
        <dbReference type="ARBA" id="ARBA00022777"/>
    </source>
</evidence>
<dbReference type="InterPro" id="IPR058053">
    <property type="entry name" value="RamC_C"/>
</dbReference>
<organism evidence="10 11">
    <name type="scientific">Streptococcus merionis</name>
    <dbReference type="NCBI Taxonomy" id="400065"/>
    <lineage>
        <taxon>Bacteria</taxon>
        <taxon>Bacillati</taxon>
        <taxon>Bacillota</taxon>
        <taxon>Bacilli</taxon>
        <taxon>Lactobacillales</taxon>
        <taxon>Streptococcaceae</taxon>
        <taxon>Streptococcus</taxon>
    </lineage>
</organism>
<keyword evidence="5" id="KW-0418">Kinase</keyword>
<evidence type="ECO:0000256" key="1">
    <source>
        <dbReference type="ARBA" id="ARBA00012513"/>
    </source>
</evidence>
<dbReference type="EMBL" id="LT906439">
    <property type="protein sequence ID" value="SNU88559.1"/>
    <property type="molecule type" value="Genomic_DNA"/>
</dbReference>
<keyword evidence="11" id="KW-1185">Reference proteome</keyword>
<dbReference type="InterPro" id="IPR000719">
    <property type="entry name" value="Prot_kinase_dom"/>
</dbReference>
<dbReference type="NCBIfam" id="NF038151">
    <property type="entry name" value="lanthi_synth_III"/>
    <property type="match status" value="1"/>
</dbReference>
<evidence type="ECO:0000259" key="9">
    <source>
        <dbReference type="PROSITE" id="PS50011"/>
    </source>
</evidence>
<dbReference type="InterPro" id="IPR038498">
    <property type="entry name" value="OspF/SpvC_sf"/>
</dbReference>
<dbReference type="Proteomes" id="UP000215185">
    <property type="component" value="Chromosome 1"/>
</dbReference>
<dbReference type="GO" id="GO:0005524">
    <property type="term" value="F:ATP binding"/>
    <property type="evidence" value="ECO:0007669"/>
    <property type="project" value="UniProtKB-KW"/>
</dbReference>
<evidence type="ECO:0000313" key="11">
    <source>
        <dbReference type="Proteomes" id="UP000215185"/>
    </source>
</evidence>
<dbReference type="PROSITE" id="PS50011">
    <property type="entry name" value="PROTEIN_KINASE_DOM"/>
    <property type="match status" value="1"/>
</dbReference>
<dbReference type="GO" id="GO:0005975">
    <property type="term" value="P:carbohydrate metabolic process"/>
    <property type="evidence" value="ECO:0007669"/>
    <property type="project" value="InterPro"/>
</dbReference>
<evidence type="ECO:0000256" key="3">
    <source>
        <dbReference type="ARBA" id="ARBA00022679"/>
    </source>
</evidence>
<evidence type="ECO:0000256" key="2">
    <source>
        <dbReference type="ARBA" id="ARBA00022527"/>
    </source>
</evidence>
<dbReference type="InterPro" id="IPR050236">
    <property type="entry name" value="Ser_Thr_kinase_AGC"/>
</dbReference>
<reference evidence="10 11" key="1">
    <citation type="submission" date="2017-06" db="EMBL/GenBank/DDBJ databases">
        <authorList>
            <consortium name="Pathogen Informatics"/>
        </authorList>
    </citation>
    <scope>NUCLEOTIDE SEQUENCE [LARGE SCALE GENOMIC DNA]</scope>
    <source>
        <strain evidence="10 11">NCTC13788</strain>
    </source>
</reference>
<dbReference type="EC" id="2.7.11.1" evidence="1"/>
<dbReference type="STRING" id="1123308.GCA_000380085_00883"/>
<dbReference type="AlphaFoldDB" id="A0A239STG5"/>
<dbReference type="PANTHER" id="PTHR24356:SF1">
    <property type="entry name" value="SERINE_THREONINE-PROTEIN KINASE GREATWALL"/>
    <property type="match status" value="1"/>
</dbReference>
<dbReference type="GO" id="GO:0035556">
    <property type="term" value="P:intracellular signal transduction"/>
    <property type="evidence" value="ECO:0007669"/>
    <property type="project" value="TreeGrafter"/>
</dbReference>
<keyword evidence="6" id="KW-0067">ATP-binding</keyword>
<dbReference type="InterPro" id="IPR057929">
    <property type="entry name" value="RamC_N"/>
</dbReference>
<evidence type="ECO:0000256" key="4">
    <source>
        <dbReference type="ARBA" id="ARBA00022741"/>
    </source>
</evidence>
<dbReference type="SUPFAM" id="SSF56112">
    <property type="entry name" value="Protein kinase-like (PK-like)"/>
    <property type="match status" value="1"/>
</dbReference>
<dbReference type="GO" id="GO:0004674">
    <property type="term" value="F:protein serine/threonine kinase activity"/>
    <property type="evidence" value="ECO:0007669"/>
    <property type="project" value="UniProtKB-KW"/>
</dbReference>
<dbReference type="OrthoDB" id="1492512at2"/>
<accession>A0A239STG5</accession>
<evidence type="ECO:0000256" key="6">
    <source>
        <dbReference type="ARBA" id="ARBA00022840"/>
    </source>
</evidence>
<dbReference type="Gene3D" id="3.30.2430.10">
    <property type="entry name" value="phosphothreonine lyase"/>
    <property type="match status" value="1"/>
</dbReference>
<dbReference type="RefSeq" id="WP_145955184.1">
    <property type="nucleotide sequence ID" value="NZ_LT906439.1"/>
</dbReference>
<dbReference type="InterPro" id="IPR053524">
    <property type="entry name" value="Aerial_hyphae_peptide-synth"/>
</dbReference>
<keyword evidence="2" id="KW-0723">Serine/threonine-protein kinase</keyword>
<dbReference type="SUPFAM" id="SSF158745">
    <property type="entry name" value="LanC-like"/>
    <property type="match status" value="1"/>
</dbReference>
<evidence type="ECO:0000256" key="8">
    <source>
        <dbReference type="ARBA" id="ARBA00048679"/>
    </source>
</evidence>
<dbReference type="Pfam" id="PF25816">
    <property type="entry name" value="RamC_N"/>
    <property type="match status" value="1"/>
</dbReference>
<dbReference type="Gene3D" id="1.50.10.10">
    <property type="match status" value="1"/>
</dbReference>
<comment type="catalytic activity">
    <reaction evidence="7">
        <text>L-threonyl-[protein] + ATP = O-phospho-L-threonyl-[protein] + ADP + H(+)</text>
        <dbReference type="Rhea" id="RHEA:46608"/>
        <dbReference type="Rhea" id="RHEA-COMP:11060"/>
        <dbReference type="Rhea" id="RHEA-COMP:11605"/>
        <dbReference type="ChEBI" id="CHEBI:15378"/>
        <dbReference type="ChEBI" id="CHEBI:30013"/>
        <dbReference type="ChEBI" id="CHEBI:30616"/>
        <dbReference type="ChEBI" id="CHEBI:61977"/>
        <dbReference type="ChEBI" id="CHEBI:456216"/>
        <dbReference type="EC" id="2.7.11.1"/>
    </reaction>
</comment>
<dbReference type="SMART" id="SM00220">
    <property type="entry name" value="S_TKc"/>
    <property type="match status" value="1"/>
</dbReference>
<dbReference type="PANTHER" id="PTHR24356">
    <property type="entry name" value="SERINE/THREONINE-PROTEIN KINASE"/>
    <property type="match status" value="1"/>
</dbReference>
<feature type="domain" description="Protein kinase" evidence="9">
    <location>
        <begin position="223"/>
        <end position="489"/>
    </location>
</feature>
<proteinExistence type="predicted"/>
<protein>
    <recommendedName>
        <fullName evidence="1">non-specific serine/threonine protein kinase</fullName>
        <ecNumber evidence="1">2.7.11.1</ecNumber>
    </recommendedName>
</protein>
<comment type="catalytic activity">
    <reaction evidence="8">
        <text>L-seryl-[protein] + ATP = O-phospho-L-seryl-[protein] + ADP + H(+)</text>
        <dbReference type="Rhea" id="RHEA:17989"/>
        <dbReference type="Rhea" id="RHEA-COMP:9863"/>
        <dbReference type="Rhea" id="RHEA-COMP:11604"/>
        <dbReference type="ChEBI" id="CHEBI:15378"/>
        <dbReference type="ChEBI" id="CHEBI:29999"/>
        <dbReference type="ChEBI" id="CHEBI:30616"/>
        <dbReference type="ChEBI" id="CHEBI:83421"/>
        <dbReference type="ChEBI" id="CHEBI:456216"/>
        <dbReference type="EC" id="2.7.11.1"/>
    </reaction>
</comment>
<name>A0A239STG5_9STRE</name>
<gene>
    <name evidence="10" type="ORF">SAMEA4412692_01119</name>
</gene>
<dbReference type="InterPro" id="IPR011009">
    <property type="entry name" value="Kinase-like_dom_sf"/>
</dbReference>
<sequence length="829" mass="95785">MENSRYLVADDDFFVDSLNNINVTEIFELLNIPKDYDCIISENKFWVYYTSKADELPLQGWKLHISVKYEESEEVLREVASYLFENRISFKHIYSKIDLLDTLSKNGNRLLSGKFITIYPQEDMLATVLENLYNILKKFTKACYVLTDRRYKDSNIFFRYGAFQRIENQGELCILDPEGNYYPDKREPFFDIPNFVNIPKCLEESINSVHSEVLENQDRFNDYIFLKSLKYTTSGGIYVAKKRSSDRKVVIKEGRSSTGFDSQKKSIIERLKSEYNVLERLKDNEYVVNSIEAFEYWENYYLVEEFITGITLTQWCTINFEYTSETDKTDYILKVRRIANELEYILSTIHEDGIGLSDLQPSNIMINDDLECRLIDFETAGDVNEKYSGLATYGFSNNDCTRKENDKKSLKKIIRYLLLPIAPIDNFDNRQHNIQDSYINHIYGKEIIRKYFSDYVGIHDRELFNYDLEDIERRLVSGIVNNVIQEDIFSYGELDAYLDSYGKINYLTGGLGMLYALHMGGANVHSYKNWIISQKDLIKKCDLGLLTGRTGIINVLYSIGEIEIADDLSRSLLEELDSFEVTSDLSLKSGVSGIVLGLLSIGNYNSEIHESIRIKTENLFIKHKFYIEEEIKKFDNLDLLTGVSGIALMLLVLFSETGNQSYYEIAILILNKMEMKLIEDVPTGVIQLTVSENRLMPYLESGSVGVSLVWYYLKYILNDNSFDEKLKKIKNNLKLITFYDGNFLSGAFGQILLLAILEEKDVPKEIMLLLNLYLVNRGETLVLPGRGAVRLSLDILTGNSGAILAIEAWKRQNPFLWLPILIKGVFKMY</sequence>